<accession>D6SUW8</accession>
<comment type="caution">
    <text evidence="3">The sequence shown here is derived from an EMBL/GenBank/DDBJ whole genome shotgun (WGS) entry which is preliminary data.</text>
</comment>
<keyword evidence="2" id="KW-0812">Transmembrane</keyword>
<proteinExistence type="predicted"/>
<evidence type="ECO:0000256" key="2">
    <source>
        <dbReference type="SAM" id="Phobius"/>
    </source>
</evidence>
<dbReference type="AlphaFoldDB" id="D6SUW8"/>
<gene>
    <name evidence="3" type="ORF">Dthio_PD0007</name>
</gene>
<keyword evidence="2" id="KW-1133">Transmembrane helix</keyword>
<feature type="region of interest" description="Disordered" evidence="1">
    <location>
        <begin position="44"/>
        <end position="68"/>
    </location>
</feature>
<evidence type="ECO:0000313" key="3">
    <source>
        <dbReference type="EMBL" id="EFI32724.1"/>
    </source>
</evidence>
<keyword evidence="2" id="KW-0472">Membrane</keyword>
<feature type="compositionally biased region" description="Acidic residues" evidence="1">
    <location>
        <begin position="59"/>
        <end position="68"/>
    </location>
</feature>
<keyword evidence="4" id="KW-1185">Reference proteome</keyword>
<dbReference type="EMBL" id="ACJN02000005">
    <property type="protein sequence ID" value="EFI32724.1"/>
    <property type="molecule type" value="Genomic_DNA"/>
</dbReference>
<organism evidence="3 4">
    <name type="scientific">Desulfonatronospira thiodismutans ASO3-1</name>
    <dbReference type="NCBI Taxonomy" id="555779"/>
    <lineage>
        <taxon>Bacteria</taxon>
        <taxon>Pseudomonadati</taxon>
        <taxon>Thermodesulfobacteriota</taxon>
        <taxon>Desulfovibrionia</taxon>
        <taxon>Desulfovibrionales</taxon>
        <taxon>Desulfonatronovibrionaceae</taxon>
        <taxon>Desulfonatronospira</taxon>
    </lineage>
</organism>
<reference evidence="3" key="1">
    <citation type="submission" date="2010-05" db="EMBL/GenBank/DDBJ databases">
        <title>The draft genome of Desulfonatronospira thiodismutans ASO3-1.</title>
        <authorList>
            <consortium name="US DOE Joint Genome Institute (JGI-PGF)"/>
            <person name="Lucas S."/>
            <person name="Copeland A."/>
            <person name="Lapidus A."/>
            <person name="Cheng J.-F."/>
            <person name="Bruce D."/>
            <person name="Goodwin L."/>
            <person name="Pitluck S."/>
            <person name="Chertkov O."/>
            <person name="Brettin T."/>
            <person name="Detter J.C."/>
            <person name="Han C."/>
            <person name="Land M.L."/>
            <person name="Hauser L."/>
            <person name="Kyrpides N."/>
            <person name="Mikhailova N."/>
            <person name="Muyzer G."/>
            <person name="Woyke T."/>
        </authorList>
    </citation>
    <scope>NUCLEOTIDE SEQUENCE [LARGE SCALE GENOMIC DNA]</scope>
    <source>
        <strain evidence="3">ASO3-1</strain>
    </source>
</reference>
<name>D6SUW8_9BACT</name>
<evidence type="ECO:0000256" key="1">
    <source>
        <dbReference type="SAM" id="MobiDB-lite"/>
    </source>
</evidence>
<feature type="transmembrane region" description="Helical" evidence="2">
    <location>
        <begin position="15"/>
        <end position="40"/>
    </location>
</feature>
<dbReference type="Proteomes" id="UP000005496">
    <property type="component" value="Unassembled WGS sequence"/>
</dbReference>
<sequence>MNRIHSDCLEVGHLLLFWSMVFVAFRRFTAVLSSILHPWLCHRGGNRNRRSGKSSSDWAQEEELDTKV</sequence>
<evidence type="ECO:0000313" key="4">
    <source>
        <dbReference type="Proteomes" id="UP000005496"/>
    </source>
</evidence>
<protein>
    <submittedName>
        <fullName evidence="3">Uncharacterized protein</fullName>
    </submittedName>
</protein>